<keyword evidence="7" id="KW-0963">Cytoplasm</keyword>
<dbReference type="CDD" id="cd03411">
    <property type="entry name" value="Ferrochelatase_N"/>
    <property type="match status" value="1"/>
</dbReference>
<dbReference type="Gene3D" id="3.40.50.1400">
    <property type="match status" value="2"/>
</dbReference>
<dbReference type="Proteomes" id="UP001597469">
    <property type="component" value="Unassembled WGS sequence"/>
</dbReference>
<keyword evidence="5 7" id="KW-0627">Porphyrin biosynthesis</keyword>
<comment type="catalytic activity">
    <reaction evidence="6">
        <text>Fe-coproporphyrin III + 2 H(+) = coproporphyrin III + Fe(2+)</text>
        <dbReference type="Rhea" id="RHEA:49572"/>
        <dbReference type="ChEBI" id="CHEBI:15378"/>
        <dbReference type="ChEBI" id="CHEBI:29033"/>
        <dbReference type="ChEBI" id="CHEBI:68438"/>
        <dbReference type="ChEBI" id="CHEBI:131725"/>
        <dbReference type="EC" id="4.99.1.9"/>
    </reaction>
    <physiologicalReaction direction="right-to-left" evidence="6">
        <dbReference type="Rhea" id="RHEA:49574"/>
    </physiologicalReaction>
</comment>
<keyword evidence="2 7" id="KW-0408">Iron</keyword>
<keyword evidence="3 7" id="KW-0350">Heme biosynthesis</keyword>
<dbReference type="EMBL" id="JBHULN010000019">
    <property type="protein sequence ID" value="MFD2573601.1"/>
    <property type="molecule type" value="Genomic_DNA"/>
</dbReference>
<proteinExistence type="inferred from homology"/>
<evidence type="ECO:0000313" key="9">
    <source>
        <dbReference type="EMBL" id="MFD2573601.1"/>
    </source>
</evidence>
<evidence type="ECO:0000256" key="8">
    <source>
        <dbReference type="RuleBase" id="RU004185"/>
    </source>
</evidence>
<evidence type="ECO:0000256" key="4">
    <source>
        <dbReference type="ARBA" id="ARBA00023239"/>
    </source>
</evidence>
<dbReference type="InterPro" id="IPR001015">
    <property type="entry name" value="Ferrochelatase"/>
</dbReference>
<dbReference type="PANTHER" id="PTHR11108">
    <property type="entry name" value="FERROCHELATASE"/>
    <property type="match status" value="1"/>
</dbReference>
<evidence type="ECO:0000256" key="7">
    <source>
        <dbReference type="HAMAP-Rule" id="MF_00323"/>
    </source>
</evidence>
<reference evidence="10" key="1">
    <citation type="journal article" date="2019" name="Int. J. Syst. Evol. Microbiol.">
        <title>The Global Catalogue of Microorganisms (GCM) 10K type strain sequencing project: providing services to taxonomists for standard genome sequencing and annotation.</title>
        <authorList>
            <consortium name="The Broad Institute Genomics Platform"/>
            <consortium name="The Broad Institute Genome Sequencing Center for Infectious Disease"/>
            <person name="Wu L."/>
            <person name="Ma J."/>
        </authorList>
    </citation>
    <scope>NUCLEOTIDE SEQUENCE [LARGE SCALE GENOMIC DNA]</scope>
    <source>
        <strain evidence="10">KCTC 42805</strain>
    </source>
</reference>
<dbReference type="Pfam" id="PF00762">
    <property type="entry name" value="Ferrochelatase"/>
    <property type="match status" value="1"/>
</dbReference>
<organism evidence="9 10">
    <name type="scientific">Spirosoma soli</name>
    <dbReference type="NCBI Taxonomy" id="1770529"/>
    <lineage>
        <taxon>Bacteria</taxon>
        <taxon>Pseudomonadati</taxon>
        <taxon>Bacteroidota</taxon>
        <taxon>Cytophagia</taxon>
        <taxon>Cytophagales</taxon>
        <taxon>Cytophagaceae</taxon>
        <taxon>Spirosoma</taxon>
    </lineage>
</organism>
<sequence>MEAPVLQPPIAGSKPLGKTGVLIVNLGTPDSPAVPDVRKYLREFLMDGRVIDIPLIPRFLLVNGIIAPFRAPKSAKVYKQLWAETGSPLKYYGEVVERDLQRALGDDYVVKLAMRYQSPSIQAGLAEFQRLGLTDIVVIPFFPQYASASTGSVYEKVMDIVKEWQVIPQIRFVNRFLDHPKFIEGFAQLGRKYMAQHDYDHFLFSYHGLPESQIRKGDVTKSVCRFGECCGTLNAMNQHCYRAQCFETTRRLVRALGIPEGKYTTSFQSRLGSDPWIKPYTDNVIPELVAKGAKSVLAFSPAFVADCLETTIEVGEEYKELFEKAGGQHWQLVESLNDSPIWIETLVDLVKTA</sequence>
<gene>
    <name evidence="7 9" type="primary">hemH</name>
    <name evidence="9" type="ORF">ACFSUS_23380</name>
</gene>
<dbReference type="RefSeq" id="WP_381526432.1">
    <property type="nucleotide sequence ID" value="NZ_JBHULN010000019.1"/>
</dbReference>
<evidence type="ECO:0000256" key="6">
    <source>
        <dbReference type="ARBA" id="ARBA00024536"/>
    </source>
</evidence>
<evidence type="ECO:0000256" key="1">
    <source>
        <dbReference type="ARBA" id="ARBA00007718"/>
    </source>
</evidence>
<dbReference type="CDD" id="cd00419">
    <property type="entry name" value="Ferrochelatase_C"/>
    <property type="match status" value="1"/>
</dbReference>
<dbReference type="InterPro" id="IPR033659">
    <property type="entry name" value="Ferrochelatase_N"/>
</dbReference>
<dbReference type="NCBIfam" id="TIGR00109">
    <property type="entry name" value="hemH"/>
    <property type="match status" value="1"/>
</dbReference>
<dbReference type="EC" id="4.98.1.1" evidence="7"/>
<keyword evidence="4 7" id="KW-0456">Lyase</keyword>
<dbReference type="InterPro" id="IPR033644">
    <property type="entry name" value="Ferrochelatase_C"/>
</dbReference>
<evidence type="ECO:0000313" key="10">
    <source>
        <dbReference type="Proteomes" id="UP001597469"/>
    </source>
</evidence>
<dbReference type="HAMAP" id="MF_00323">
    <property type="entry name" value="Ferrochelatase"/>
    <property type="match status" value="1"/>
</dbReference>
<keyword evidence="10" id="KW-1185">Reference proteome</keyword>
<comment type="caution">
    <text evidence="9">The sequence shown here is derived from an EMBL/GenBank/DDBJ whole genome shotgun (WGS) entry which is preliminary data.</text>
</comment>
<comment type="catalytic activity">
    <reaction evidence="7">
        <text>heme b + 2 H(+) = protoporphyrin IX + Fe(2+)</text>
        <dbReference type="Rhea" id="RHEA:22584"/>
        <dbReference type="ChEBI" id="CHEBI:15378"/>
        <dbReference type="ChEBI" id="CHEBI:29033"/>
        <dbReference type="ChEBI" id="CHEBI:57306"/>
        <dbReference type="ChEBI" id="CHEBI:60344"/>
        <dbReference type="EC" id="4.98.1.1"/>
    </reaction>
</comment>
<evidence type="ECO:0000256" key="3">
    <source>
        <dbReference type="ARBA" id="ARBA00023133"/>
    </source>
</evidence>
<dbReference type="SUPFAM" id="SSF53800">
    <property type="entry name" value="Chelatase"/>
    <property type="match status" value="1"/>
</dbReference>
<feature type="binding site" evidence="7">
    <location>
        <position position="309"/>
    </location>
    <ligand>
        <name>Fe(2+)</name>
        <dbReference type="ChEBI" id="CHEBI:29033"/>
    </ligand>
</feature>
<name>A0ABW5MAP1_9BACT</name>
<comment type="similarity">
    <text evidence="1 7 8">Belongs to the ferrochelatase family.</text>
</comment>
<comment type="pathway">
    <text evidence="7">Porphyrin-containing compound metabolism; protoheme biosynthesis; protoheme from protoporphyrin-IX: step 1/1.</text>
</comment>
<comment type="subcellular location">
    <subcellularLocation>
        <location evidence="7">Cytoplasm</location>
    </subcellularLocation>
</comment>
<comment type="function">
    <text evidence="7">Catalyzes the ferrous insertion into protoporphyrin IX.</text>
</comment>
<accession>A0ABW5MAP1</accession>
<evidence type="ECO:0000256" key="2">
    <source>
        <dbReference type="ARBA" id="ARBA00023004"/>
    </source>
</evidence>
<dbReference type="PANTHER" id="PTHR11108:SF1">
    <property type="entry name" value="FERROCHELATASE, MITOCHONDRIAL"/>
    <property type="match status" value="1"/>
</dbReference>
<evidence type="ECO:0000256" key="5">
    <source>
        <dbReference type="ARBA" id="ARBA00023244"/>
    </source>
</evidence>
<feature type="binding site" evidence="7">
    <location>
        <position position="207"/>
    </location>
    <ligand>
        <name>Fe(2+)</name>
        <dbReference type="ChEBI" id="CHEBI:29033"/>
    </ligand>
</feature>
<keyword evidence="7" id="KW-0479">Metal-binding</keyword>
<protein>
    <recommendedName>
        <fullName evidence="7">Ferrochelatase</fullName>
        <ecNumber evidence="7">4.98.1.1</ecNumber>
    </recommendedName>
    <alternativeName>
        <fullName evidence="7">Heme synthase</fullName>
    </alternativeName>
    <alternativeName>
        <fullName evidence="7">Protoheme ferro-lyase</fullName>
    </alternativeName>
</protein>